<proteinExistence type="predicted"/>
<reference evidence="2 3" key="1">
    <citation type="journal article" date="2019" name="Commun. Biol.">
        <title>The bagworm genome reveals a unique fibroin gene that provides high tensile strength.</title>
        <authorList>
            <person name="Kono N."/>
            <person name="Nakamura H."/>
            <person name="Ohtoshi R."/>
            <person name="Tomita M."/>
            <person name="Numata K."/>
            <person name="Arakawa K."/>
        </authorList>
    </citation>
    <scope>NUCLEOTIDE SEQUENCE [LARGE SCALE GENOMIC DNA]</scope>
</reference>
<keyword evidence="1" id="KW-0732">Signal</keyword>
<evidence type="ECO:0000313" key="2">
    <source>
        <dbReference type="EMBL" id="GBP95318.1"/>
    </source>
</evidence>
<keyword evidence="3" id="KW-1185">Reference proteome</keyword>
<protein>
    <submittedName>
        <fullName evidence="2">Uncharacterized protein</fullName>
    </submittedName>
</protein>
<feature type="chain" id="PRO_5020037315" evidence="1">
    <location>
        <begin position="21"/>
        <end position="215"/>
    </location>
</feature>
<gene>
    <name evidence="2" type="ORF">EVAR_100287_1</name>
</gene>
<dbReference type="AlphaFoldDB" id="A0A4C2A5F6"/>
<organism evidence="2 3">
    <name type="scientific">Eumeta variegata</name>
    <name type="common">Bagworm moth</name>
    <name type="synonym">Eumeta japonica</name>
    <dbReference type="NCBI Taxonomy" id="151549"/>
    <lineage>
        <taxon>Eukaryota</taxon>
        <taxon>Metazoa</taxon>
        <taxon>Ecdysozoa</taxon>
        <taxon>Arthropoda</taxon>
        <taxon>Hexapoda</taxon>
        <taxon>Insecta</taxon>
        <taxon>Pterygota</taxon>
        <taxon>Neoptera</taxon>
        <taxon>Endopterygota</taxon>
        <taxon>Lepidoptera</taxon>
        <taxon>Glossata</taxon>
        <taxon>Ditrysia</taxon>
        <taxon>Tineoidea</taxon>
        <taxon>Psychidae</taxon>
        <taxon>Oiketicinae</taxon>
        <taxon>Eumeta</taxon>
    </lineage>
</organism>
<dbReference type="EMBL" id="BGZK01002614">
    <property type="protein sequence ID" value="GBP95318.1"/>
    <property type="molecule type" value="Genomic_DNA"/>
</dbReference>
<dbReference type="Proteomes" id="UP000299102">
    <property type="component" value="Unassembled WGS sequence"/>
</dbReference>
<feature type="signal peptide" evidence="1">
    <location>
        <begin position="1"/>
        <end position="20"/>
    </location>
</feature>
<evidence type="ECO:0000313" key="3">
    <source>
        <dbReference type="Proteomes" id="UP000299102"/>
    </source>
</evidence>
<comment type="caution">
    <text evidence="2">The sequence shown here is derived from an EMBL/GenBank/DDBJ whole genome shotgun (WGS) entry which is preliminary data.</text>
</comment>
<accession>A0A4C2A5F6</accession>
<name>A0A4C2A5F6_EUMVA</name>
<evidence type="ECO:0000256" key="1">
    <source>
        <dbReference type="SAM" id="SignalP"/>
    </source>
</evidence>
<sequence>MAFNYCLIAFVALAVQMTSAALIAAPGMTTCGCRHHTGRAGAAAVSGSSGPSWPAPWPRSWCRPPRSRLCPLRQHRVKQSGQRDAVLSVSNLLDGALPPSGGGSPNPAKVRHPMSYRRPAACTAPWSADAVEGRDNAQTRPKLSLNTYLGRQGGVRSESYQKAAVAMAAIRDTGFGILDHPSPLVILILFPSWNKYLKGQRIEDDETVVAAVQEF</sequence>